<proteinExistence type="predicted"/>
<gene>
    <name evidence="1" type="ORF">NCTC9645_01866</name>
</gene>
<name>A0A2X3D7G3_KLEPN</name>
<evidence type="ECO:0000313" key="1">
    <source>
        <dbReference type="EMBL" id="SQC20883.1"/>
    </source>
</evidence>
<protein>
    <submittedName>
        <fullName evidence="1">Protein of uncharacterized function (DUF2560)</fullName>
    </submittedName>
</protein>
<dbReference type="Proteomes" id="UP000250675">
    <property type="component" value="Unassembled WGS sequence"/>
</dbReference>
<evidence type="ECO:0000313" key="2">
    <source>
        <dbReference type="Proteomes" id="UP000250675"/>
    </source>
</evidence>
<accession>A0A2X3D7G3</accession>
<organism evidence="1 2">
    <name type="scientific">Klebsiella pneumoniae</name>
    <dbReference type="NCBI Taxonomy" id="573"/>
    <lineage>
        <taxon>Bacteria</taxon>
        <taxon>Pseudomonadati</taxon>
        <taxon>Pseudomonadota</taxon>
        <taxon>Gammaproteobacteria</taxon>
        <taxon>Enterobacterales</taxon>
        <taxon>Enterobacteriaceae</taxon>
        <taxon>Klebsiella/Raoultella group</taxon>
        <taxon>Klebsiella</taxon>
        <taxon>Klebsiella pneumoniae complex</taxon>
    </lineage>
</organism>
<dbReference type="Pfam" id="PF10834">
    <property type="entry name" value="DUF2560"/>
    <property type="match status" value="1"/>
</dbReference>
<dbReference type="InterPro" id="IPR022544">
    <property type="entry name" value="Phage_P22_Orf80"/>
</dbReference>
<dbReference type="EMBL" id="UASO01000004">
    <property type="protein sequence ID" value="SQC20883.1"/>
    <property type="molecule type" value="Genomic_DNA"/>
</dbReference>
<sequence length="82" mass="9125">MAITEMTELQAMNLEIFRLVMSDTTAASKAIAFVAGERLKYELFRDSYANASSDESIVSRTEIAIRKATEALDLFQLSATEQ</sequence>
<dbReference type="AlphaFoldDB" id="A0A2X3D7G3"/>
<reference evidence="1 2" key="1">
    <citation type="submission" date="2018-06" db="EMBL/GenBank/DDBJ databases">
        <authorList>
            <consortium name="Pathogen Informatics"/>
            <person name="Doyle S."/>
        </authorList>
    </citation>
    <scope>NUCLEOTIDE SEQUENCE [LARGE SCALE GENOMIC DNA]</scope>
    <source>
        <strain evidence="1 2">NCTC9645</strain>
    </source>
</reference>